<dbReference type="GO" id="GO:0016558">
    <property type="term" value="P:protein import into peroxisome matrix"/>
    <property type="evidence" value="ECO:0007669"/>
    <property type="project" value="InterPro"/>
</dbReference>
<evidence type="ECO:0000256" key="7">
    <source>
        <dbReference type="ARBA" id="ARBA00022723"/>
    </source>
</evidence>
<comment type="caution">
    <text evidence="21">The sequence shown here is derived from an EMBL/GenBank/DDBJ whole genome shotgun (WGS) entry which is preliminary data.</text>
</comment>
<name>A0A9D3TIN9_MEGAT</name>
<dbReference type="AlphaFoldDB" id="A0A9D3TIN9"/>
<dbReference type="OrthoDB" id="1701437at2759"/>
<keyword evidence="14" id="KW-0576">Peroxisome</keyword>
<evidence type="ECO:0000256" key="1">
    <source>
        <dbReference type="ARBA" id="ARBA00004585"/>
    </source>
</evidence>
<dbReference type="PROSITE" id="PS50089">
    <property type="entry name" value="ZF_RING_2"/>
    <property type="match status" value="1"/>
</dbReference>
<dbReference type="GO" id="GO:0061630">
    <property type="term" value="F:ubiquitin protein ligase activity"/>
    <property type="evidence" value="ECO:0007669"/>
    <property type="project" value="UniProtKB-EC"/>
</dbReference>
<dbReference type="PROSITE" id="PS00518">
    <property type="entry name" value="ZF_RING_1"/>
    <property type="match status" value="1"/>
</dbReference>
<comment type="subcellular location">
    <subcellularLocation>
        <location evidence="1">Peroxisome membrane</location>
        <topology evidence="1">Multi-pass membrane protein</topology>
    </subcellularLocation>
</comment>
<evidence type="ECO:0000256" key="13">
    <source>
        <dbReference type="ARBA" id="ARBA00023136"/>
    </source>
</evidence>
<dbReference type="CDD" id="cd16526">
    <property type="entry name" value="RING-HC_PEX2"/>
    <property type="match status" value="1"/>
</dbReference>
<evidence type="ECO:0000256" key="12">
    <source>
        <dbReference type="ARBA" id="ARBA00022989"/>
    </source>
</evidence>
<dbReference type="SMART" id="SM00184">
    <property type="entry name" value="RING"/>
    <property type="match status" value="1"/>
</dbReference>
<evidence type="ECO:0000256" key="11">
    <source>
        <dbReference type="ARBA" id="ARBA00022927"/>
    </source>
</evidence>
<evidence type="ECO:0000256" key="8">
    <source>
        <dbReference type="ARBA" id="ARBA00022771"/>
    </source>
</evidence>
<evidence type="ECO:0000256" key="5">
    <source>
        <dbReference type="ARBA" id="ARBA00022679"/>
    </source>
</evidence>
<dbReference type="GO" id="GO:0008270">
    <property type="term" value="F:zinc ion binding"/>
    <property type="evidence" value="ECO:0007669"/>
    <property type="project" value="UniProtKB-KW"/>
</dbReference>
<reference evidence="21" key="1">
    <citation type="submission" date="2021-01" db="EMBL/GenBank/DDBJ databases">
        <authorList>
            <person name="Zahm M."/>
            <person name="Roques C."/>
            <person name="Cabau C."/>
            <person name="Klopp C."/>
            <person name="Donnadieu C."/>
            <person name="Jouanno E."/>
            <person name="Lampietro C."/>
            <person name="Louis A."/>
            <person name="Herpin A."/>
            <person name="Echchiki A."/>
            <person name="Berthelot C."/>
            <person name="Parey E."/>
            <person name="Roest-Crollius H."/>
            <person name="Braasch I."/>
            <person name="Postlethwait J."/>
            <person name="Bobe J."/>
            <person name="Montfort J."/>
            <person name="Bouchez O."/>
            <person name="Begum T."/>
            <person name="Mejri S."/>
            <person name="Adams A."/>
            <person name="Chen W.-J."/>
            <person name="Guiguen Y."/>
        </authorList>
    </citation>
    <scope>NUCLEOTIDE SEQUENCE</scope>
    <source>
        <strain evidence="21">YG-15Mar2019-1</strain>
        <tissue evidence="21">Brain</tissue>
    </source>
</reference>
<dbReference type="Gene3D" id="3.30.40.10">
    <property type="entry name" value="Zinc/RING finger domain, C3HC4 (zinc finger)"/>
    <property type="match status" value="1"/>
</dbReference>
<evidence type="ECO:0000256" key="15">
    <source>
        <dbReference type="ARBA" id="ARBA00032511"/>
    </source>
</evidence>
<evidence type="ECO:0000256" key="17">
    <source>
        <dbReference type="ARBA" id="ARBA00034523"/>
    </source>
</evidence>
<evidence type="ECO:0000256" key="14">
    <source>
        <dbReference type="ARBA" id="ARBA00023140"/>
    </source>
</evidence>
<keyword evidence="22" id="KW-1185">Reference proteome</keyword>
<dbReference type="InterPro" id="IPR025654">
    <property type="entry name" value="PEX2/10"/>
</dbReference>
<keyword evidence="6" id="KW-0812">Transmembrane</keyword>
<evidence type="ECO:0000313" key="22">
    <source>
        <dbReference type="Proteomes" id="UP001046870"/>
    </source>
</evidence>
<evidence type="ECO:0000259" key="20">
    <source>
        <dbReference type="PROSITE" id="PS50089"/>
    </source>
</evidence>
<keyword evidence="12" id="KW-1133">Transmembrane helix</keyword>
<dbReference type="SUPFAM" id="SSF57850">
    <property type="entry name" value="RING/U-box"/>
    <property type="match status" value="1"/>
</dbReference>
<comment type="catalytic activity">
    <reaction evidence="16">
        <text>[E2 ubiquitin-conjugating enzyme]-S-ubiquitinyl-L-cysteine + [acceptor protein]-L-cysteine = [E2 ubiquitin-conjugating enzyme]-L-cysteine + [acceptor protein]-S-ubiquitinyl-L-cysteine.</text>
        <dbReference type="EC" id="2.3.2.36"/>
    </reaction>
</comment>
<keyword evidence="8 19" id="KW-0863">Zinc-finger</keyword>
<keyword evidence="5" id="KW-0808">Transferase</keyword>
<dbReference type="EC" id="2.3.2.36" evidence="17"/>
<evidence type="ECO:0000256" key="4">
    <source>
        <dbReference type="ARBA" id="ARBA00022448"/>
    </source>
</evidence>
<dbReference type="InterPro" id="IPR045859">
    <property type="entry name" value="RING-HC_PEX2"/>
</dbReference>
<evidence type="ECO:0000256" key="10">
    <source>
        <dbReference type="ARBA" id="ARBA00022833"/>
    </source>
</evidence>
<comment type="similarity">
    <text evidence="3">Belongs to the pex2/pex10/pex12 family.</text>
</comment>
<feature type="domain" description="RING-type" evidence="20">
    <location>
        <begin position="287"/>
        <end position="326"/>
    </location>
</feature>
<keyword evidence="10" id="KW-0862">Zinc</keyword>
<keyword evidence="7" id="KW-0479">Metal-binding</keyword>
<evidence type="ECO:0000256" key="3">
    <source>
        <dbReference type="ARBA" id="ARBA00008704"/>
    </source>
</evidence>
<dbReference type="Proteomes" id="UP001046870">
    <property type="component" value="Chromosome 2"/>
</dbReference>
<comment type="pathway">
    <text evidence="2">Protein modification; protein ubiquitination.</text>
</comment>
<dbReference type="InterPro" id="IPR006845">
    <property type="entry name" value="Pex_N"/>
</dbReference>
<proteinExistence type="inferred from homology"/>
<dbReference type="InterPro" id="IPR001841">
    <property type="entry name" value="Znf_RING"/>
</dbReference>
<dbReference type="PANTHER" id="PTHR48178:SF1">
    <property type="entry name" value="PEROXISOME BIOGENESIS FACTOR 2"/>
    <property type="match status" value="1"/>
</dbReference>
<evidence type="ECO:0000256" key="9">
    <source>
        <dbReference type="ARBA" id="ARBA00022786"/>
    </source>
</evidence>
<dbReference type="EMBL" id="JAFDVH010000002">
    <property type="protein sequence ID" value="KAG7488585.1"/>
    <property type="molecule type" value="Genomic_DNA"/>
</dbReference>
<protein>
    <recommendedName>
        <fullName evidence="18">Peroxisome biogenesis factor 2</fullName>
        <ecNumber evidence="17">2.3.2.36</ecNumber>
    </recommendedName>
    <alternativeName>
        <fullName evidence="15">Peroxin-2</fullName>
    </alternativeName>
</protein>
<dbReference type="Pfam" id="PF04757">
    <property type="entry name" value="Pex2_Pex12"/>
    <property type="match status" value="1"/>
</dbReference>
<dbReference type="InterPro" id="IPR013083">
    <property type="entry name" value="Znf_RING/FYVE/PHD"/>
</dbReference>
<evidence type="ECO:0000313" key="21">
    <source>
        <dbReference type="EMBL" id="KAG7488585.1"/>
    </source>
</evidence>
<evidence type="ECO:0000256" key="6">
    <source>
        <dbReference type="ARBA" id="ARBA00022692"/>
    </source>
</evidence>
<dbReference type="GO" id="GO:0005778">
    <property type="term" value="C:peroxisomal membrane"/>
    <property type="evidence" value="ECO:0007669"/>
    <property type="project" value="UniProtKB-SubCell"/>
</dbReference>
<accession>A0A9D3TIN9</accession>
<evidence type="ECO:0000256" key="18">
    <source>
        <dbReference type="ARBA" id="ARBA00034543"/>
    </source>
</evidence>
<evidence type="ECO:0000256" key="2">
    <source>
        <dbReference type="ARBA" id="ARBA00004906"/>
    </source>
</evidence>
<organism evidence="21 22">
    <name type="scientific">Megalops atlanticus</name>
    <name type="common">Tarpon</name>
    <name type="synonym">Clupea gigantea</name>
    <dbReference type="NCBI Taxonomy" id="7932"/>
    <lineage>
        <taxon>Eukaryota</taxon>
        <taxon>Metazoa</taxon>
        <taxon>Chordata</taxon>
        <taxon>Craniata</taxon>
        <taxon>Vertebrata</taxon>
        <taxon>Euteleostomi</taxon>
        <taxon>Actinopterygii</taxon>
        <taxon>Neopterygii</taxon>
        <taxon>Teleostei</taxon>
        <taxon>Elopiformes</taxon>
        <taxon>Megalopidae</taxon>
        <taxon>Megalops</taxon>
    </lineage>
</organism>
<gene>
    <name evidence="21" type="ORF">MATL_G00036020</name>
</gene>
<sequence>MIGLPGFRGVVSSDRPRKWYDSRAGRPVVIFIAKQNMDEARGDKPSTEDSSSTLTPVLRISQLDAFELDAALEQLVWSQFTQCFQHFKPGHLTPFEPELKAVLQLLLWRFTICSHSATVGQSLLNIRYKNDLSQARRYRPMSQRQKLWFALCTIGEKWLKERSHSLFLSWPAESSIHRVRRAVAFLSGFAKVASLLNFLAFLQRGGFPTLTERLLGVRAVFSKPQGIRDIGFQYMNRELLWHGFAEFLIFLFPLVNTRKLKASVSSLLSPREGQGGDATEAARCAECALCGEWPTMPHTIGCSHVFCYYCAKSHSIADVYLSCPKCGMEIKTLEPVRMQISLLESTS</sequence>
<keyword evidence="13" id="KW-0472">Membrane</keyword>
<keyword evidence="11" id="KW-0653">Protein transport</keyword>
<dbReference type="InterPro" id="IPR017907">
    <property type="entry name" value="Znf_RING_CS"/>
</dbReference>
<evidence type="ECO:0000256" key="16">
    <source>
        <dbReference type="ARBA" id="ARBA00034438"/>
    </source>
</evidence>
<evidence type="ECO:0000256" key="19">
    <source>
        <dbReference type="PROSITE-ProRule" id="PRU00175"/>
    </source>
</evidence>
<keyword evidence="4" id="KW-0813">Transport</keyword>
<dbReference type="PANTHER" id="PTHR48178">
    <property type="entry name" value="PEROXISOME BIOGENESIS FACTOR 2"/>
    <property type="match status" value="1"/>
</dbReference>
<keyword evidence="9" id="KW-0833">Ubl conjugation pathway</keyword>